<protein>
    <recommendedName>
        <fullName evidence="3">Glycosyltransferase</fullName>
    </recommendedName>
</protein>
<dbReference type="AlphaFoldDB" id="A0A1V4BZR2"/>
<evidence type="ECO:0008006" key="3">
    <source>
        <dbReference type="Google" id="ProtNLM"/>
    </source>
</evidence>
<accession>A0A1V4BZR2</accession>
<comment type="caution">
    <text evidence="1">The sequence shown here is derived from an EMBL/GenBank/DDBJ whole genome shotgun (WGS) entry which is preliminary data.</text>
</comment>
<reference evidence="1 2" key="1">
    <citation type="submission" date="2017-02" db="EMBL/GenBank/DDBJ databases">
        <title>Genome sequence of Microcystis aeruginosa KW.</title>
        <authorList>
            <person name="Oh H.-M."/>
            <person name="Ahn C.-Y."/>
            <person name="Jeong H."/>
            <person name="Srivastava A."/>
            <person name="Lee H.-G."/>
            <person name="Kang S.-R."/>
        </authorList>
    </citation>
    <scope>NUCLEOTIDE SEQUENCE [LARGE SCALE GENOMIC DNA]</scope>
    <source>
        <strain evidence="1 2">KW</strain>
    </source>
</reference>
<gene>
    <name evidence="1" type="ORF">B1L04_02690</name>
</gene>
<name>A0A1V4BZR2_MICAE</name>
<organism evidence="1 2">
    <name type="scientific">Microcystis aeruginosa KW</name>
    <dbReference type="NCBI Taxonomy" id="1960155"/>
    <lineage>
        <taxon>Bacteria</taxon>
        <taxon>Bacillati</taxon>
        <taxon>Cyanobacteriota</taxon>
        <taxon>Cyanophyceae</taxon>
        <taxon>Oscillatoriophycideae</taxon>
        <taxon>Chroococcales</taxon>
        <taxon>Microcystaceae</taxon>
        <taxon>Microcystis</taxon>
    </lineage>
</organism>
<evidence type="ECO:0000313" key="1">
    <source>
        <dbReference type="EMBL" id="OPF20323.1"/>
    </source>
</evidence>
<evidence type="ECO:0000313" key="2">
    <source>
        <dbReference type="Proteomes" id="UP000189835"/>
    </source>
</evidence>
<dbReference type="Proteomes" id="UP000189835">
    <property type="component" value="Unassembled WGS sequence"/>
</dbReference>
<sequence>MGEPQCILPLKERPPYLIVFGSKHNRPLVYTKFSKNLLKACRALGIERIYDVGYPCDLSTTEGQFKGIEIIPMGFQPHQVVSELMLTSRGGFLDYSRFPRDLGKSTVFAAYAAHGLVPVLTDYNPSEADGVENNKHYLVADENLSSLDLTQLQQVADNAHRWYQDHNLIKVAKFYGSYFNPEVKPDFGN</sequence>
<dbReference type="EMBL" id="MVGR01000001">
    <property type="protein sequence ID" value="OPF20323.1"/>
    <property type="molecule type" value="Genomic_DNA"/>
</dbReference>
<proteinExistence type="predicted"/>